<feature type="non-terminal residue" evidence="3">
    <location>
        <position position="144"/>
    </location>
</feature>
<evidence type="ECO:0000256" key="1">
    <source>
        <dbReference type="SAM" id="MobiDB-lite"/>
    </source>
</evidence>
<feature type="region of interest" description="Disordered" evidence="1">
    <location>
        <begin position="1"/>
        <end position="26"/>
    </location>
</feature>
<organism evidence="2 3">
    <name type="scientific">Priapulus caudatus</name>
    <name type="common">Priapulid worm</name>
    <dbReference type="NCBI Taxonomy" id="37621"/>
    <lineage>
        <taxon>Eukaryota</taxon>
        <taxon>Metazoa</taxon>
        <taxon>Ecdysozoa</taxon>
        <taxon>Scalidophora</taxon>
        <taxon>Priapulida</taxon>
        <taxon>Priapulimorpha</taxon>
        <taxon>Priapulimorphida</taxon>
        <taxon>Priapulidae</taxon>
        <taxon>Priapulus</taxon>
    </lineage>
</organism>
<name>A0ABM1F7B6_PRICU</name>
<accession>A0ABM1F7B6</accession>
<dbReference type="RefSeq" id="XP_014680337.1">
    <property type="nucleotide sequence ID" value="XM_014824851.1"/>
</dbReference>
<protein>
    <submittedName>
        <fullName evidence="3">Afadin-like</fullName>
    </submittedName>
</protein>
<dbReference type="PANTHER" id="PTHR10398">
    <property type="entry name" value="AFADIN"/>
    <property type="match status" value="1"/>
</dbReference>
<feature type="non-terminal residue" evidence="3">
    <location>
        <position position="1"/>
    </location>
</feature>
<reference evidence="3" key="1">
    <citation type="submission" date="2025-08" db="UniProtKB">
        <authorList>
            <consortium name="RefSeq"/>
        </authorList>
    </citation>
    <scope>IDENTIFICATION</scope>
</reference>
<sequence length="144" mass="16118">RYMKRSMTDPTGQQIRAPDRPDGQPNYETTFDVDGQIETSVSTSNLARVDNMSDISSIRGIAKIEILPATLEFREAAEHEVVDHIARADGAPLRFKLAPTYALYMAVRYRASRQYRPDSAPAERAHRLTAFANKIAHVVGETVE</sequence>
<dbReference type="PANTHER" id="PTHR10398:SF2">
    <property type="entry name" value="AFADIN"/>
    <property type="match status" value="1"/>
</dbReference>
<dbReference type="GeneID" id="106820326"/>
<keyword evidence="2" id="KW-1185">Reference proteome</keyword>
<dbReference type="Proteomes" id="UP000695022">
    <property type="component" value="Unplaced"/>
</dbReference>
<evidence type="ECO:0000313" key="3">
    <source>
        <dbReference type="RefSeq" id="XP_014680337.1"/>
    </source>
</evidence>
<evidence type="ECO:0000313" key="2">
    <source>
        <dbReference type="Proteomes" id="UP000695022"/>
    </source>
</evidence>
<gene>
    <name evidence="3" type="primary">LOC106820326</name>
</gene>
<proteinExistence type="predicted"/>
<dbReference type="InterPro" id="IPR028842">
    <property type="entry name" value="Afadin"/>
</dbReference>